<dbReference type="AlphaFoldDB" id="A0A2N3G8K5"/>
<feature type="binding site" evidence="3">
    <location>
        <position position="92"/>
    </location>
    <ligand>
        <name>substrate</name>
    </ligand>
</feature>
<dbReference type="FunFam" id="3.40.50.10470:FF:000006">
    <property type="entry name" value="Methylthioribose-1-phosphate isomerase"/>
    <property type="match status" value="1"/>
</dbReference>
<protein>
    <recommendedName>
        <fullName evidence="3">Methylthioribose-1-phosphate isomerase</fullName>
        <shortName evidence="3">M1Pi</shortName>
        <shortName evidence="3">MTR-1-P isomerase</shortName>
        <ecNumber evidence="3">5.3.1.23</ecNumber>
    </recommendedName>
    <alternativeName>
        <fullName evidence="3">S-methyl-5-thioribose-1-phosphate isomerase</fullName>
    </alternativeName>
</protein>
<evidence type="ECO:0000313" key="4">
    <source>
        <dbReference type="EMBL" id="PKQ28934.1"/>
    </source>
</evidence>
<comment type="function">
    <text evidence="3">Catalyzes the interconversion of methylthioribose-1-phosphate (MTR-1-P) into methylthioribulose-1-phosphate (MTRu-1-P).</text>
</comment>
<proteinExistence type="inferred from homology"/>
<dbReference type="InterPro" id="IPR005251">
    <property type="entry name" value="IF-M1Pi"/>
</dbReference>
<dbReference type="EMBL" id="PHEX01000002">
    <property type="protein sequence ID" value="PKQ28934.1"/>
    <property type="molecule type" value="Genomic_DNA"/>
</dbReference>
<evidence type="ECO:0000256" key="1">
    <source>
        <dbReference type="ARBA" id="ARBA00023235"/>
    </source>
</evidence>
<dbReference type="Proteomes" id="UP000233654">
    <property type="component" value="Unassembled WGS sequence"/>
</dbReference>
<sequence length="346" mass="36734">MFVRAQEDSIFFEGGKLHMIDQTLLPARTVMIELETPGQVEEAIRRLAVRGAPAIGIAGAYGVLLGALGASATVESIINAARHAGELIGASRPTARNLFWALERMSAVLESFAGDPAALIDRLREAADGVALEVIETNQKLIDAGQEVLADGARALTHCNSGPLAALRYGTAVGVFAEAHRRGKNIHVYVDETRPLLQGSRLTAWELSRLGVPYTLITDSAAALVMRQGAVDLVMTGADRIAANGDSANKIGTYGLAVLARAHGISFYIAAPASTVDLACRSGRDIVIEEREGEEVRTCGGRRAAPADAPVYNPAFDITPAEFIHGIVTDRGVLRPPYEESLLVFA</sequence>
<evidence type="ECO:0000256" key="3">
    <source>
        <dbReference type="HAMAP-Rule" id="MF_01678"/>
    </source>
</evidence>
<comment type="similarity">
    <text evidence="3">Belongs to the EIF-2B alpha/beta/delta subunits family. MtnA subfamily.</text>
</comment>
<dbReference type="InterPro" id="IPR000649">
    <property type="entry name" value="IF-2B-related"/>
</dbReference>
<dbReference type="EC" id="5.3.1.23" evidence="3"/>
<dbReference type="NCBIfam" id="NF004326">
    <property type="entry name" value="PRK05720.1"/>
    <property type="match status" value="1"/>
</dbReference>
<feature type="binding site" evidence="3">
    <location>
        <begin position="50"/>
        <end position="52"/>
    </location>
    <ligand>
        <name>substrate</name>
    </ligand>
</feature>
<dbReference type="Gene3D" id="1.20.120.420">
    <property type="entry name" value="translation initiation factor eif-2b, domain 1"/>
    <property type="match status" value="1"/>
</dbReference>
<feature type="binding site" evidence="3">
    <location>
        <begin position="249"/>
        <end position="250"/>
    </location>
    <ligand>
        <name>substrate</name>
    </ligand>
</feature>
<dbReference type="InterPro" id="IPR011559">
    <property type="entry name" value="Initiation_fac_2B_a/b/d"/>
</dbReference>
<accession>A0A2N3G8K5</accession>
<dbReference type="NCBIfam" id="TIGR00512">
    <property type="entry name" value="salvage_mtnA"/>
    <property type="match status" value="1"/>
</dbReference>
<comment type="caution">
    <text evidence="4">The sequence shown here is derived from an EMBL/GenBank/DDBJ whole genome shotgun (WGS) entry which is preliminary data.</text>
</comment>
<dbReference type="UniPathway" id="UPA00904">
    <property type="reaction ID" value="UER00874"/>
</dbReference>
<gene>
    <name evidence="3 4" type="primary">mtnA</name>
    <name evidence="4" type="ORF">CVT63_00205</name>
</gene>
<dbReference type="GO" id="GO:0019509">
    <property type="term" value="P:L-methionine salvage from methylthioadenosine"/>
    <property type="evidence" value="ECO:0007669"/>
    <property type="project" value="UniProtKB-UniRule"/>
</dbReference>
<dbReference type="HAMAP" id="MF_01678">
    <property type="entry name" value="Salvage_MtnA"/>
    <property type="match status" value="1"/>
</dbReference>
<keyword evidence="3" id="KW-0028">Amino-acid biosynthesis</keyword>
<keyword evidence="1 3" id="KW-0413">Isomerase</keyword>
<dbReference type="InterPro" id="IPR037171">
    <property type="entry name" value="NagB/RpiA_transferase-like"/>
</dbReference>
<comment type="pathway">
    <text evidence="3">Amino-acid biosynthesis; L-methionine biosynthesis via salvage pathway; L-methionine from S-methyl-5-thio-alpha-D-ribose 1-phosphate: step 1/6.</text>
</comment>
<evidence type="ECO:0000313" key="5">
    <source>
        <dbReference type="Proteomes" id="UP000233654"/>
    </source>
</evidence>
<dbReference type="Gene3D" id="3.40.50.10470">
    <property type="entry name" value="Translation initiation factor eif-2b, domain 2"/>
    <property type="match status" value="1"/>
</dbReference>
<feature type="binding site" evidence="3">
    <location>
        <position position="198"/>
    </location>
    <ligand>
        <name>substrate</name>
    </ligand>
</feature>
<feature type="site" description="Transition state stabilizer" evidence="3">
    <location>
        <position position="159"/>
    </location>
</feature>
<dbReference type="InterPro" id="IPR027363">
    <property type="entry name" value="M1Pi_N"/>
</dbReference>
<comment type="catalytic activity">
    <reaction evidence="2 3">
        <text>5-(methylsulfanyl)-alpha-D-ribose 1-phosphate = 5-(methylsulfanyl)-D-ribulose 1-phosphate</text>
        <dbReference type="Rhea" id="RHEA:19989"/>
        <dbReference type="ChEBI" id="CHEBI:58533"/>
        <dbReference type="ChEBI" id="CHEBI:58548"/>
        <dbReference type="EC" id="5.3.1.23"/>
    </reaction>
</comment>
<organism evidence="4 5">
    <name type="scientific">Candidatus Anoxymicrobium japonicum</name>
    <dbReference type="NCBI Taxonomy" id="2013648"/>
    <lineage>
        <taxon>Bacteria</taxon>
        <taxon>Bacillati</taxon>
        <taxon>Actinomycetota</taxon>
        <taxon>Candidatus Geothermincolia</taxon>
        <taxon>Candidatus Geothermincolales</taxon>
        <taxon>Candidatus Anoxymicrobiaceae</taxon>
        <taxon>Candidatus Anoxymicrobium</taxon>
    </lineage>
</organism>
<evidence type="ECO:0000256" key="2">
    <source>
        <dbReference type="ARBA" id="ARBA00052401"/>
    </source>
</evidence>
<reference evidence="4 5" key="1">
    <citation type="journal article" date="2017" name="ISME J.">
        <title>Potential for microbial H2 and metal transformations associated with novel bacteria and archaea in deep terrestrial subsurface sediments.</title>
        <authorList>
            <person name="Hernsdorf A.W."/>
            <person name="Amano Y."/>
            <person name="Miyakawa K."/>
            <person name="Ise K."/>
            <person name="Suzuki Y."/>
            <person name="Anantharaman K."/>
            <person name="Probst A."/>
            <person name="Burstein D."/>
            <person name="Thomas B.C."/>
            <person name="Banfield J.F."/>
        </authorList>
    </citation>
    <scope>NUCLEOTIDE SEQUENCE [LARGE SCALE GENOMIC DNA]</scope>
    <source>
        <strain evidence="4">HGW-Actinobacteria-3</strain>
    </source>
</reference>
<dbReference type="Pfam" id="PF01008">
    <property type="entry name" value="IF-2B"/>
    <property type="match status" value="1"/>
</dbReference>
<name>A0A2N3G8K5_9ACTN</name>
<dbReference type="PANTHER" id="PTHR43475">
    <property type="entry name" value="METHYLTHIORIBOSE-1-PHOSPHATE ISOMERASE"/>
    <property type="match status" value="1"/>
</dbReference>
<dbReference type="SUPFAM" id="SSF100950">
    <property type="entry name" value="NagB/RpiA/CoA transferase-like"/>
    <property type="match status" value="1"/>
</dbReference>
<dbReference type="PANTHER" id="PTHR43475:SF1">
    <property type="entry name" value="METHYLTHIORIBOSE-1-PHOSPHATE ISOMERASE"/>
    <property type="match status" value="1"/>
</dbReference>
<keyword evidence="3" id="KW-0486">Methionine biosynthesis</keyword>
<feature type="active site" description="Proton donor" evidence="3">
    <location>
        <position position="239"/>
    </location>
</feature>
<dbReference type="GO" id="GO:0046523">
    <property type="term" value="F:S-methyl-5-thioribose-1-phosphate isomerase activity"/>
    <property type="evidence" value="ECO:0007669"/>
    <property type="project" value="UniProtKB-UniRule"/>
</dbReference>
<dbReference type="NCBIfam" id="TIGR00524">
    <property type="entry name" value="eIF-2B_rel"/>
    <property type="match status" value="1"/>
</dbReference>
<dbReference type="InterPro" id="IPR042529">
    <property type="entry name" value="IF_2B-like_C"/>
</dbReference>